<dbReference type="EMBL" id="LCAH01000007">
    <property type="protein sequence ID" value="KKR86896.1"/>
    <property type="molecule type" value="Genomic_DNA"/>
</dbReference>
<gene>
    <name evidence="1" type="ORF">UU35_C0007G0042</name>
</gene>
<proteinExistence type="predicted"/>
<sequence length="48" mass="5681">MASLYYKENNHLSEIQTLDKEKKFVNKIQTKNQGKKSLDRVIQLDDDL</sequence>
<accession>A0A0G0UHA8</accession>
<name>A0A0G0UHA8_9BACT</name>
<protein>
    <submittedName>
        <fullName evidence="1">Uncharacterized protein</fullName>
    </submittedName>
</protein>
<evidence type="ECO:0000313" key="2">
    <source>
        <dbReference type="Proteomes" id="UP000034616"/>
    </source>
</evidence>
<comment type="caution">
    <text evidence="1">The sequence shown here is derived from an EMBL/GenBank/DDBJ whole genome shotgun (WGS) entry which is preliminary data.</text>
</comment>
<evidence type="ECO:0000313" key="1">
    <source>
        <dbReference type="EMBL" id="KKR86896.1"/>
    </source>
</evidence>
<dbReference type="Proteomes" id="UP000034616">
    <property type="component" value="Unassembled WGS sequence"/>
</dbReference>
<dbReference type="AlphaFoldDB" id="A0A0G0UHA8"/>
<organism evidence="1 2">
    <name type="scientific">Candidatus Uhrbacteria bacterium GW2011_GWC2_41_11</name>
    <dbReference type="NCBI Taxonomy" id="1618985"/>
    <lineage>
        <taxon>Bacteria</taxon>
        <taxon>Candidatus Uhriibacteriota</taxon>
    </lineage>
</organism>
<reference evidence="1 2" key="1">
    <citation type="journal article" date="2015" name="Nature">
        <title>rRNA introns, odd ribosomes, and small enigmatic genomes across a large radiation of phyla.</title>
        <authorList>
            <person name="Brown C.T."/>
            <person name="Hug L.A."/>
            <person name="Thomas B.C."/>
            <person name="Sharon I."/>
            <person name="Castelle C.J."/>
            <person name="Singh A."/>
            <person name="Wilkins M.J."/>
            <person name="Williams K.H."/>
            <person name="Banfield J.F."/>
        </authorList>
    </citation>
    <scope>NUCLEOTIDE SEQUENCE [LARGE SCALE GENOMIC DNA]</scope>
</reference>